<feature type="signal peptide" evidence="1">
    <location>
        <begin position="1"/>
        <end position="25"/>
    </location>
</feature>
<accession>A0A9D1RF49</accession>
<comment type="caution">
    <text evidence="2">The sequence shown here is derived from an EMBL/GenBank/DDBJ whole genome shotgun (WGS) entry which is preliminary data.</text>
</comment>
<proteinExistence type="predicted"/>
<protein>
    <recommendedName>
        <fullName evidence="4">FG-GAP repeat protein</fullName>
    </recommendedName>
</protein>
<dbReference type="SUPFAM" id="SSF69318">
    <property type="entry name" value="Integrin alpha N-terminal domain"/>
    <property type="match status" value="1"/>
</dbReference>
<dbReference type="InterPro" id="IPR028994">
    <property type="entry name" value="Integrin_alpha_N"/>
</dbReference>
<evidence type="ECO:0000256" key="1">
    <source>
        <dbReference type="SAM" id="SignalP"/>
    </source>
</evidence>
<evidence type="ECO:0000313" key="2">
    <source>
        <dbReference type="EMBL" id="HIW86230.1"/>
    </source>
</evidence>
<reference evidence="2" key="1">
    <citation type="journal article" date="2021" name="PeerJ">
        <title>Extensive microbial diversity within the chicken gut microbiome revealed by metagenomics and culture.</title>
        <authorList>
            <person name="Gilroy R."/>
            <person name="Ravi A."/>
            <person name="Getino M."/>
            <person name="Pursley I."/>
            <person name="Horton D.L."/>
            <person name="Alikhan N.F."/>
            <person name="Baker D."/>
            <person name="Gharbi K."/>
            <person name="Hall N."/>
            <person name="Watson M."/>
            <person name="Adriaenssens E.M."/>
            <person name="Foster-Nyarko E."/>
            <person name="Jarju S."/>
            <person name="Secka A."/>
            <person name="Antonio M."/>
            <person name="Oren A."/>
            <person name="Chaudhuri R.R."/>
            <person name="La Ragione R."/>
            <person name="Hildebrand F."/>
            <person name="Pallen M.J."/>
        </authorList>
    </citation>
    <scope>NUCLEOTIDE SEQUENCE</scope>
    <source>
        <strain evidence="2">421</strain>
    </source>
</reference>
<sequence length="436" mass="47889">MKWFKLTTVVLLTALLLSGCSFRLASSVDELISPVSPQGDDADIQKALSSYISGGYSLKTPSGGDFTTAFSFFDFDGDSQEESVVFYEPETTPGRISMAVIDKTEDGWSVVCNISSECSDVYSLSFSDLTGDGVYEFVVLWDVISNSVNHVLSVYQQSSSGSFSLAPLGADMTVNNCIAVDMDLDSVNEMLVFTIDSGDSVSASATLYGYSENGRETLGRTRLDGHIIYYDLIRYDVDDDRVYIYADAVKSDGTQMLTEVIYWSDYYNTIVSPFYSYSNGVTNETSRSVMLGCEDVDEDGIIEIPADSQKDSMPSDVYAVDWKKYDSSVLVDACSSLVVIKDQYQLIIPDEFFDDIQVSYSPESSLLTVSDGADNMLFSVMCVLKAHYNETSAQYSGYTPVQESSGYVYLVQTGESGETDFSADAVKTMLRTDKGE</sequence>
<dbReference type="Proteomes" id="UP000824205">
    <property type="component" value="Unassembled WGS sequence"/>
</dbReference>
<keyword evidence="1" id="KW-0732">Signal</keyword>
<evidence type="ECO:0000313" key="3">
    <source>
        <dbReference type="Proteomes" id="UP000824205"/>
    </source>
</evidence>
<evidence type="ECO:0008006" key="4">
    <source>
        <dbReference type="Google" id="ProtNLM"/>
    </source>
</evidence>
<name>A0A9D1RF49_9FIRM</name>
<dbReference type="AlphaFoldDB" id="A0A9D1RF49"/>
<gene>
    <name evidence="2" type="ORF">IAA48_07000</name>
</gene>
<dbReference type="PROSITE" id="PS51257">
    <property type="entry name" value="PROKAR_LIPOPROTEIN"/>
    <property type="match status" value="1"/>
</dbReference>
<organism evidence="2 3">
    <name type="scientific">Candidatus Eubacterium faecipullorum</name>
    <dbReference type="NCBI Taxonomy" id="2838571"/>
    <lineage>
        <taxon>Bacteria</taxon>
        <taxon>Bacillati</taxon>
        <taxon>Bacillota</taxon>
        <taxon>Clostridia</taxon>
        <taxon>Eubacteriales</taxon>
        <taxon>Eubacteriaceae</taxon>
        <taxon>Eubacterium</taxon>
    </lineage>
</organism>
<feature type="chain" id="PRO_5039203898" description="FG-GAP repeat protein" evidence="1">
    <location>
        <begin position="26"/>
        <end position="436"/>
    </location>
</feature>
<dbReference type="EMBL" id="DXGE01000031">
    <property type="protein sequence ID" value="HIW86230.1"/>
    <property type="molecule type" value="Genomic_DNA"/>
</dbReference>
<reference evidence="2" key="2">
    <citation type="submission" date="2021-04" db="EMBL/GenBank/DDBJ databases">
        <authorList>
            <person name="Gilroy R."/>
        </authorList>
    </citation>
    <scope>NUCLEOTIDE SEQUENCE</scope>
    <source>
        <strain evidence="2">421</strain>
    </source>
</reference>